<dbReference type="AlphaFoldDB" id="A0AAJ0H751"/>
<sequence length="110" mass="12516">MAKKKPSIVKRFDDYFGAGILADWQRLCDDIGLSGDFSSKTKCRKALKKVNVNIHDLLSAIENGTPVHRFRNVRELAEYSIGERKVFPKKWVRDGPVKALLRCSDPQDDP</sequence>
<organism evidence="1 2">
    <name type="scientific">Lasiosphaeria hispida</name>
    <dbReference type="NCBI Taxonomy" id="260671"/>
    <lineage>
        <taxon>Eukaryota</taxon>
        <taxon>Fungi</taxon>
        <taxon>Dikarya</taxon>
        <taxon>Ascomycota</taxon>
        <taxon>Pezizomycotina</taxon>
        <taxon>Sordariomycetes</taxon>
        <taxon>Sordariomycetidae</taxon>
        <taxon>Sordariales</taxon>
        <taxon>Lasiosphaeriaceae</taxon>
        <taxon>Lasiosphaeria</taxon>
    </lineage>
</organism>
<dbReference type="EMBL" id="JAUIQD010000008">
    <property type="protein sequence ID" value="KAK3341602.1"/>
    <property type="molecule type" value="Genomic_DNA"/>
</dbReference>
<dbReference type="PANTHER" id="PTHR38846">
    <property type="entry name" value="C3H1-TYPE DOMAIN-CONTAINING PROTEIN"/>
    <property type="match status" value="1"/>
</dbReference>
<keyword evidence="2" id="KW-1185">Reference proteome</keyword>
<dbReference type="PANTHER" id="PTHR38846:SF1">
    <property type="entry name" value="C3H1-TYPE DOMAIN-CONTAINING PROTEIN"/>
    <property type="match status" value="1"/>
</dbReference>
<evidence type="ECO:0000313" key="1">
    <source>
        <dbReference type="EMBL" id="KAK3341602.1"/>
    </source>
</evidence>
<name>A0AAJ0H751_9PEZI</name>
<reference evidence="1" key="2">
    <citation type="submission" date="2023-06" db="EMBL/GenBank/DDBJ databases">
        <authorList>
            <consortium name="Lawrence Berkeley National Laboratory"/>
            <person name="Haridas S."/>
            <person name="Hensen N."/>
            <person name="Bonometti L."/>
            <person name="Westerberg I."/>
            <person name="Brannstrom I.O."/>
            <person name="Guillou S."/>
            <person name="Cros-Aarteil S."/>
            <person name="Calhoun S."/>
            <person name="Kuo A."/>
            <person name="Mondo S."/>
            <person name="Pangilinan J."/>
            <person name="Riley R."/>
            <person name="Labutti K."/>
            <person name="Andreopoulos B."/>
            <person name="Lipzen A."/>
            <person name="Chen C."/>
            <person name="Yanf M."/>
            <person name="Daum C."/>
            <person name="Ng V."/>
            <person name="Clum A."/>
            <person name="Steindorff A."/>
            <person name="Ohm R."/>
            <person name="Martin F."/>
            <person name="Silar P."/>
            <person name="Natvig D."/>
            <person name="Lalanne C."/>
            <person name="Gautier V."/>
            <person name="Ament-Velasquez S.L."/>
            <person name="Kruys A."/>
            <person name="Hutchinson M.I."/>
            <person name="Powell A.J."/>
            <person name="Barry K."/>
            <person name="Miller A.N."/>
            <person name="Grigoriev I.V."/>
            <person name="Debuchy R."/>
            <person name="Gladieux P."/>
            <person name="Thoren M.H."/>
            <person name="Johannesson H."/>
        </authorList>
    </citation>
    <scope>NUCLEOTIDE SEQUENCE</scope>
    <source>
        <strain evidence="1">CBS 955.72</strain>
    </source>
</reference>
<protein>
    <submittedName>
        <fullName evidence="1">Uncharacterized protein</fullName>
    </submittedName>
</protein>
<gene>
    <name evidence="1" type="ORF">B0T25DRAFT_573963</name>
</gene>
<proteinExistence type="predicted"/>
<accession>A0AAJ0H751</accession>
<reference evidence="1" key="1">
    <citation type="journal article" date="2023" name="Mol. Phylogenet. Evol.">
        <title>Genome-scale phylogeny and comparative genomics of the fungal order Sordariales.</title>
        <authorList>
            <person name="Hensen N."/>
            <person name="Bonometti L."/>
            <person name="Westerberg I."/>
            <person name="Brannstrom I.O."/>
            <person name="Guillou S."/>
            <person name="Cros-Aarteil S."/>
            <person name="Calhoun S."/>
            <person name="Haridas S."/>
            <person name="Kuo A."/>
            <person name="Mondo S."/>
            <person name="Pangilinan J."/>
            <person name="Riley R."/>
            <person name="LaButti K."/>
            <person name="Andreopoulos B."/>
            <person name="Lipzen A."/>
            <person name="Chen C."/>
            <person name="Yan M."/>
            <person name="Daum C."/>
            <person name="Ng V."/>
            <person name="Clum A."/>
            <person name="Steindorff A."/>
            <person name="Ohm R.A."/>
            <person name="Martin F."/>
            <person name="Silar P."/>
            <person name="Natvig D.O."/>
            <person name="Lalanne C."/>
            <person name="Gautier V."/>
            <person name="Ament-Velasquez S.L."/>
            <person name="Kruys A."/>
            <person name="Hutchinson M.I."/>
            <person name="Powell A.J."/>
            <person name="Barry K."/>
            <person name="Miller A.N."/>
            <person name="Grigoriev I.V."/>
            <person name="Debuchy R."/>
            <person name="Gladieux P."/>
            <person name="Hiltunen Thoren M."/>
            <person name="Johannesson H."/>
        </authorList>
    </citation>
    <scope>NUCLEOTIDE SEQUENCE</scope>
    <source>
        <strain evidence="1">CBS 955.72</strain>
    </source>
</reference>
<comment type="caution">
    <text evidence="1">The sequence shown here is derived from an EMBL/GenBank/DDBJ whole genome shotgun (WGS) entry which is preliminary data.</text>
</comment>
<dbReference type="Proteomes" id="UP001275084">
    <property type="component" value="Unassembled WGS sequence"/>
</dbReference>
<evidence type="ECO:0000313" key="2">
    <source>
        <dbReference type="Proteomes" id="UP001275084"/>
    </source>
</evidence>